<dbReference type="AlphaFoldDB" id="A0A084B1J6"/>
<feature type="region of interest" description="Disordered" evidence="1">
    <location>
        <begin position="1"/>
        <end position="46"/>
    </location>
</feature>
<feature type="region of interest" description="Disordered" evidence="1">
    <location>
        <begin position="223"/>
        <end position="254"/>
    </location>
</feature>
<feature type="transmembrane region" description="Helical" evidence="2">
    <location>
        <begin position="113"/>
        <end position="137"/>
    </location>
</feature>
<feature type="domain" description="SMODS and SLOG-associating 2TM effector" evidence="3">
    <location>
        <begin position="97"/>
        <end position="214"/>
    </location>
</feature>
<dbReference type="HOGENOM" id="CLU_080475_1_0_1"/>
<evidence type="ECO:0000256" key="2">
    <source>
        <dbReference type="SAM" id="Phobius"/>
    </source>
</evidence>
<evidence type="ECO:0000313" key="5">
    <source>
        <dbReference type="Proteomes" id="UP000028045"/>
    </source>
</evidence>
<feature type="transmembrane region" description="Helical" evidence="2">
    <location>
        <begin position="143"/>
        <end position="160"/>
    </location>
</feature>
<organism evidence="4 5">
    <name type="scientific">Stachybotrys chartarum (strain CBS 109288 / IBT 7711)</name>
    <name type="common">Toxic black mold</name>
    <name type="synonym">Stilbospora chartarum</name>
    <dbReference type="NCBI Taxonomy" id="1280523"/>
    <lineage>
        <taxon>Eukaryota</taxon>
        <taxon>Fungi</taxon>
        <taxon>Dikarya</taxon>
        <taxon>Ascomycota</taxon>
        <taxon>Pezizomycotina</taxon>
        <taxon>Sordariomycetes</taxon>
        <taxon>Hypocreomycetidae</taxon>
        <taxon>Hypocreales</taxon>
        <taxon>Stachybotryaceae</taxon>
        <taxon>Stachybotrys</taxon>
    </lineage>
</organism>
<sequence length="254" mass="28349">MSQIPKSTDTSILFPLPSSGRELRTDNESRLDRASATSSEELEQSDIPRHRFLTPSEWSILAHGLGGVYDNEDGGIVRQRSAWWPPAGMPPGLYRDVVYHRVKYLYMFHTISILRWTMMILQLFVGAALTALGSLSLRQGTPITILGAGNTIIAGLLALVHNSGLPDRHKFNMLEFELLQDNIKELLESRMVPADQTIDQVLARCFHQYQESKTTVTANMPASYTSRSHQPQAAASRQLSKQQNRGSKRLSSTG</sequence>
<dbReference type="Pfam" id="PF18142">
    <property type="entry name" value="SLATT_fungal"/>
    <property type="match status" value="1"/>
</dbReference>
<evidence type="ECO:0000256" key="1">
    <source>
        <dbReference type="SAM" id="MobiDB-lite"/>
    </source>
</evidence>
<keyword evidence="2" id="KW-0472">Membrane</keyword>
<keyword evidence="2" id="KW-1133">Transmembrane helix</keyword>
<keyword evidence="5" id="KW-1185">Reference proteome</keyword>
<dbReference type="EMBL" id="KL648298">
    <property type="protein sequence ID" value="KEY71425.1"/>
    <property type="molecule type" value="Genomic_DNA"/>
</dbReference>
<evidence type="ECO:0000313" key="4">
    <source>
        <dbReference type="EMBL" id="KEY71425.1"/>
    </source>
</evidence>
<feature type="compositionally biased region" description="Basic and acidic residues" evidence="1">
    <location>
        <begin position="21"/>
        <end position="33"/>
    </location>
</feature>
<name>A0A084B1J6_STACB</name>
<reference evidence="4 5" key="1">
    <citation type="journal article" date="2014" name="BMC Genomics">
        <title>Comparative genome sequencing reveals chemotype-specific gene clusters in the toxigenic black mold Stachybotrys.</title>
        <authorList>
            <person name="Semeiks J."/>
            <person name="Borek D."/>
            <person name="Otwinowski Z."/>
            <person name="Grishin N.V."/>
        </authorList>
    </citation>
    <scope>NUCLEOTIDE SEQUENCE [LARGE SCALE GENOMIC DNA]</scope>
    <source>
        <strain evidence="5">CBS 109288 / IBT 7711</strain>
    </source>
</reference>
<proteinExistence type="predicted"/>
<dbReference type="OrthoDB" id="5398270at2759"/>
<gene>
    <name evidence="4" type="ORF">S7711_05686</name>
</gene>
<dbReference type="PANTHER" id="PTHR38793:SF1">
    <property type="entry name" value="SMODS AND SLOG-ASSOCIATING 2TM EFFECTOR DOMAIN-CONTAINING PROTEIN"/>
    <property type="match status" value="1"/>
</dbReference>
<dbReference type="InterPro" id="IPR041622">
    <property type="entry name" value="SLATT_fungi"/>
</dbReference>
<feature type="compositionally biased region" description="Polar residues" evidence="1">
    <location>
        <begin position="1"/>
        <end position="11"/>
    </location>
</feature>
<keyword evidence="2" id="KW-0812">Transmembrane</keyword>
<evidence type="ECO:0000259" key="3">
    <source>
        <dbReference type="Pfam" id="PF18142"/>
    </source>
</evidence>
<dbReference type="NCBIfam" id="NF033635">
    <property type="entry name" value="SLATT_fungal"/>
    <property type="match status" value="1"/>
</dbReference>
<accession>A0A084B1J6</accession>
<dbReference type="PANTHER" id="PTHR38793">
    <property type="entry name" value="SLATT_FUNGAL DOMAIN-CONTAINING PROTEIN-RELATED"/>
    <property type="match status" value="1"/>
</dbReference>
<protein>
    <recommendedName>
        <fullName evidence="3">SMODS and SLOG-associating 2TM effector domain-containing protein</fullName>
    </recommendedName>
</protein>
<dbReference type="Proteomes" id="UP000028045">
    <property type="component" value="Unassembled WGS sequence"/>
</dbReference>